<dbReference type="Proteomes" id="UP000236220">
    <property type="component" value="Unassembled WGS sequence"/>
</dbReference>
<gene>
    <name evidence="1" type="ORF">Lysil_2108</name>
</gene>
<comment type="caution">
    <text evidence="1">The sequence shown here is derived from an EMBL/GenBank/DDBJ whole genome shotgun (WGS) entry which is preliminary data.</text>
</comment>
<organism evidence="1 2">
    <name type="scientific">Solilutibacter silvestris</name>
    <dbReference type="NCBI Taxonomy" id="1645665"/>
    <lineage>
        <taxon>Bacteria</taxon>
        <taxon>Pseudomonadati</taxon>
        <taxon>Pseudomonadota</taxon>
        <taxon>Gammaproteobacteria</taxon>
        <taxon>Lysobacterales</taxon>
        <taxon>Lysobacteraceae</taxon>
        <taxon>Solilutibacter</taxon>
    </lineage>
</organism>
<evidence type="ECO:0000313" key="2">
    <source>
        <dbReference type="Proteomes" id="UP000236220"/>
    </source>
</evidence>
<proteinExistence type="predicted"/>
<accession>A0A2K1PYR3</accession>
<evidence type="ECO:0000313" key="1">
    <source>
        <dbReference type="EMBL" id="PNS07932.1"/>
    </source>
</evidence>
<reference evidence="1 2" key="1">
    <citation type="submission" date="2017-08" db="EMBL/GenBank/DDBJ databases">
        <title>Lysobacter sylvestris genome.</title>
        <authorList>
            <person name="Zhang D.-C."/>
            <person name="Albuquerque L."/>
            <person name="Franca L."/>
            <person name="Froufe H.J.C."/>
            <person name="Barroso C."/>
            <person name="Egas C."/>
            <person name="Da Costa M."/>
            <person name="Margesin R."/>
        </authorList>
    </citation>
    <scope>NUCLEOTIDE SEQUENCE [LARGE SCALE GENOMIC DNA]</scope>
    <source>
        <strain evidence="1 2">AM20-91</strain>
    </source>
</reference>
<name>A0A2K1PYR3_9GAMM</name>
<protein>
    <submittedName>
        <fullName evidence="1">Uncharacterized protein</fullName>
    </submittedName>
</protein>
<dbReference type="EMBL" id="NPZB01000002">
    <property type="protein sequence ID" value="PNS07932.1"/>
    <property type="molecule type" value="Genomic_DNA"/>
</dbReference>
<keyword evidence="2" id="KW-1185">Reference proteome</keyword>
<sequence>MELNALVPRGYTIVDTQKGDLNGDGIPDVLMLVEDSVNTSKVAGEGARRKLMILIGDQGGKYVVAATNDHIVPCATCGGIAGDPFAFIRIDDGGVFVIAMGGGSSDKWGDEATFKYSSEKKSWFAESYVNTVWEDGKDPKITKFQKAHGAAFSEFNPNDFQEKQPR</sequence>
<dbReference type="AlphaFoldDB" id="A0A2K1PYR3"/>